<dbReference type="Proteomes" id="UP000198960">
    <property type="component" value="Unassembled WGS sequence"/>
</dbReference>
<accession>A0A1H8PUX3</accession>
<dbReference type="STRING" id="673521.SAMN05660991_00384"/>
<organism evidence="1 2">
    <name type="scientific">Trujillonella endophytica</name>
    <dbReference type="NCBI Taxonomy" id="673521"/>
    <lineage>
        <taxon>Bacteria</taxon>
        <taxon>Bacillati</taxon>
        <taxon>Actinomycetota</taxon>
        <taxon>Actinomycetes</taxon>
        <taxon>Geodermatophilales</taxon>
        <taxon>Geodermatophilaceae</taxon>
        <taxon>Trujillonella</taxon>
    </lineage>
</organism>
<reference evidence="2" key="1">
    <citation type="submission" date="2016-10" db="EMBL/GenBank/DDBJ databases">
        <authorList>
            <person name="Varghese N."/>
            <person name="Submissions S."/>
        </authorList>
    </citation>
    <scope>NUCLEOTIDE SEQUENCE [LARGE SCALE GENOMIC DNA]</scope>
    <source>
        <strain evidence="2">DSM 45413</strain>
    </source>
</reference>
<dbReference type="AlphaFoldDB" id="A0A1H8PUX3"/>
<evidence type="ECO:0000313" key="2">
    <source>
        <dbReference type="Proteomes" id="UP000198960"/>
    </source>
</evidence>
<evidence type="ECO:0000313" key="1">
    <source>
        <dbReference type="EMBL" id="SEO45484.1"/>
    </source>
</evidence>
<sequence>MDGRTWLFDPATAHATVLAHRPAGCTAVECVVSDAVWADVVGLLRWADAGTRVPAPLAAGTWWRLATGCAALLRRLPGLCAELDEPWAVQGLPGEDERPAAERLIRATGRLAGLLSAPAPVPLRRLASAVDALGAAAIAVLVETGCAGGARPAP</sequence>
<gene>
    <name evidence="1" type="ORF">SAMN05660991_00384</name>
</gene>
<protein>
    <submittedName>
        <fullName evidence="1">Uncharacterized protein</fullName>
    </submittedName>
</protein>
<dbReference type="EMBL" id="FOEE01000001">
    <property type="protein sequence ID" value="SEO45484.1"/>
    <property type="molecule type" value="Genomic_DNA"/>
</dbReference>
<proteinExistence type="predicted"/>
<keyword evidence="2" id="KW-1185">Reference proteome</keyword>
<dbReference type="OrthoDB" id="5190583at2"/>
<dbReference type="RefSeq" id="WP_091939523.1">
    <property type="nucleotide sequence ID" value="NZ_FOEE01000001.1"/>
</dbReference>
<name>A0A1H8PUX3_9ACTN</name>